<dbReference type="Proteomes" id="UP001155604">
    <property type="component" value="Unassembled WGS sequence"/>
</dbReference>
<evidence type="ECO:0000313" key="8">
    <source>
        <dbReference type="EMBL" id="MCT7947773.1"/>
    </source>
</evidence>
<keyword evidence="4 6" id="KW-1133">Transmembrane helix</keyword>
<accession>A0A9X2WYI9</accession>
<feature type="transmembrane region" description="Helical" evidence="6">
    <location>
        <begin position="223"/>
        <end position="242"/>
    </location>
</feature>
<evidence type="ECO:0000256" key="4">
    <source>
        <dbReference type="ARBA" id="ARBA00022989"/>
    </source>
</evidence>
<evidence type="ECO:0000256" key="2">
    <source>
        <dbReference type="ARBA" id="ARBA00007362"/>
    </source>
</evidence>
<dbReference type="GO" id="GO:0016020">
    <property type="term" value="C:membrane"/>
    <property type="evidence" value="ECO:0007669"/>
    <property type="project" value="UniProtKB-SubCell"/>
</dbReference>
<dbReference type="InterPro" id="IPR050638">
    <property type="entry name" value="AA-Vitamin_Transporters"/>
</dbReference>
<evidence type="ECO:0000256" key="3">
    <source>
        <dbReference type="ARBA" id="ARBA00022692"/>
    </source>
</evidence>
<keyword evidence="9" id="KW-1185">Reference proteome</keyword>
<comment type="similarity">
    <text evidence="2">Belongs to the EamA transporter family.</text>
</comment>
<name>A0A9X2WYI9_9GAMM</name>
<organism evidence="8 9">
    <name type="scientific">Shewanella septentrionalis</name>
    <dbReference type="NCBI Taxonomy" id="2952223"/>
    <lineage>
        <taxon>Bacteria</taxon>
        <taxon>Pseudomonadati</taxon>
        <taxon>Pseudomonadota</taxon>
        <taxon>Gammaproteobacteria</taxon>
        <taxon>Alteromonadales</taxon>
        <taxon>Shewanellaceae</taxon>
        <taxon>Shewanella</taxon>
    </lineage>
</organism>
<feature type="transmembrane region" description="Helical" evidence="6">
    <location>
        <begin position="70"/>
        <end position="89"/>
    </location>
</feature>
<feature type="transmembrane region" description="Helical" evidence="6">
    <location>
        <begin position="254"/>
        <end position="273"/>
    </location>
</feature>
<feature type="domain" description="EamA" evidence="7">
    <location>
        <begin position="9"/>
        <end position="142"/>
    </location>
</feature>
<dbReference type="RefSeq" id="WP_261273885.1">
    <property type="nucleotide sequence ID" value="NZ_JAMTCC010000053.1"/>
</dbReference>
<feature type="transmembrane region" description="Helical" evidence="6">
    <location>
        <begin position="39"/>
        <end position="58"/>
    </location>
</feature>
<feature type="domain" description="EamA" evidence="7">
    <location>
        <begin position="158"/>
        <end position="293"/>
    </location>
</feature>
<gene>
    <name evidence="8" type="ORF">NE536_20675</name>
</gene>
<evidence type="ECO:0000256" key="1">
    <source>
        <dbReference type="ARBA" id="ARBA00004141"/>
    </source>
</evidence>
<dbReference type="Pfam" id="PF00892">
    <property type="entry name" value="EamA"/>
    <property type="match status" value="2"/>
</dbReference>
<feature type="transmembrane region" description="Helical" evidence="6">
    <location>
        <begin position="7"/>
        <end position="27"/>
    </location>
</feature>
<dbReference type="PANTHER" id="PTHR32322:SF2">
    <property type="entry name" value="EAMA DOMAIN-CONTAINING PROTEIN"/>
    <property type="match status" value="1"/>
</dbReference>
<proteinExistence type="inferred from homology"/>
<reference evidence="8" key="1">
    <citation type="journal article" date="2023" name="Int. J. Syst. Evol. Microbiol.">
        <title>&lt;i&gt;Shewanella septentrionalis&lt;/i&gt; sp. nov. and &lt;i&gt;Shewanella holmiensis&lt;/i&gt; sp. nov., isolated from Baltic Sea water and sediments.</title>
        <authorList>
            <person name="Martin-Rodriguez A.J."/>
            <person name="Thorell K."/>
            <person name="Joffre E."/>
            <person name="Jensie-Markopoulos S."/>
            <person name="Moore E.R.B."/>
            <person name="Sjoling A."/>
        </authorList>
    </citation>
    <scope>NUCLEOTIDE SEQUENCE</scope>
    <source>
        <strain evidence="8">SP1W3</strain>
    </source>
</reference>
<dbReference type="SUPFAM" id="SSF103481">
    <property type="entry name" value="Multidrug resistance efflux transporter EmrE"/>
    <property type="match status" value="2"/>
</dbReference>
<comment type="subcellular location">
    <subcellularLocation>
        <location evidence="1">Membrane</location>
        <topology evidence="1">Multi-pass membrane protein</topology>
    </subcellularLocation>
</comment>
<dbReference type="InterPro" id="IPR000620">
    <property type="entry name" value="EamA_dom"/>
</dbReference>
<feature type="transmembrane region" description="Helical" evidence="6">
    <location>
        <begin position="130"/>
        <end position="151"/>
    </location>
</feature>
<feature type="transmembrane region" description="Helical" evidence="6">
    <location>
        <begin position="101"/>
        <end position="118"/>
    </location>
</feature>
<protein>
    <submittedName>
        <fullName evidence="8">DMT family transporter</fullName>
    </submittedName>
</protein>
<dbReference type="PANTHER" id="PTHR32322">
    <property type="entry name" value="INNER MEMBRANE TRANSPORTER"/>
    <property type="match status" value="1"/>
</dbReference>
<dbReference type="EMBL" id="JAMTCC010000053">
    <property type="protein sequence ID" value="MCT7947773.1"/>
    <property type="molecule type" value="Genomic_DNA"/>
</dbReference>
<evidence type="ECO:0000259" key="7">
    <source>
        <dbReference type="Pfam" id="PF00892"/>
    </source>
</evidence>
<comment type="caution">
    <text evidence="8">The sequence shown here is derived from an EMBL/GenBank/DDBJ whole genome shotgun (WGS) entry which is preliminary data.</text>
</comment>
<feature type="transmembrane region" description="Helical" evidence="6">
    <location>
        <begin position="279"/>
        <end position="299"/>
    </location>
</feature>
<keyword evidence="5 6" id="KW-0472">Membrane</keyword>
<evidence type="ECO:0000256" key="6">
    <source>
        <dbReference type="SAM" id="Phobius"/>
    </source>
</evidence>
<feature type="transmembrane region" description="Helical" evidence="6">
    <location>
        <begin position="182"/>
        <end position="203"/>
    </location>
</feature>
<keyword evidence="3 6" id="KW-0812">Transmembrane</keyword>
<dbReference type="AlphaFoldDB" id="A0A9X2WYI9"/>
<evidence type="ECO:0000313" key="9">
    <source>
        <dbReference type="Proteomes" id="UP001155604"/>
    </source>
</evidence>
<evidence type="ECO:0000256" key="5">
    <source>
        <dbReference type="ARBA" id="ARBA00023136"/>
    </source>
</evidence>
<sequence>MKSHTPYMTIVCLLICVFSWGSVFPIAKRVLEEMSGESLVFWRFTIAAVTLALYIVFTRQAWPKLSLAQYIVIALVGVIGVGGLNLALFNGLQHTSAANGALIMALSPLVTSIVNALLQREWLSRQQVFSLVGGLAGVLLVITNGSVQQLLNFSFNQGDVMIAAGMLAWSGYTICSQRVGHWLPVLPFTLLSMIAASVSMSVVGLGRGEFHPWLELMGLSTTALSSVLYIGLFATVLGYLFWINGVKALGPAKASIFFNLVPVFAALTALAMGQAVTEIQLVGMLIVILALMLPMLVNLRASRGLVVKRC</sequence>
<dbReference type="InterPro" id="IPR037185">
    <property type="entry name" value="EmrE-like"/>
</dbReference>